<evidence type="ECO:0000313" key="1">
    <source>
        <dbReference type="EMBL" id="PIC30691.1"/>
    </source>
</evidence>
<protein>
    <submittedName>
        <fullName evidence="1">Uncharacterized protein</fullName>
    </submittedName>
</protein>
<name>A0A2G5TUB9_9PELO</name>
<sequence>MPIASFLGQDEVTFQRSSQDATASRSCDSVYVQKSMPSHRIVQTTATHQFRCQCIPNSFEKKPCRSYCDQKSDFYGKIDQKSIKQPQIAVKRCKMTKHRYFAVIPNIPLSNFV</sequence>
<proteinExistence type="predicted"/>
<evidence type="ECO:0000313" key="2">
    <source>
        <dbReference type="Proteomes" id="UP000230233"/>
    </source>
</evidence>
<gene>
    <name evidence="1" type="primary">Cnig_chr_V.g21848</name>
    <name evidence="1" type="ORF">B9Z55_021848</name>
</gene>
<accession>A0A2G5TUB9</accession>
<organism evidence="1 2">
    <name type="scientific">Caenorhabditis nigoni</name>
    <dbReference type="NCBI Taxonomy" id="1611254"/>
    <lineage>
        <taxon>Eukaryota</taxon>
        <taxon>Metazoa</taxon>
        <taxon>Ecdysozoa</taxon>
        <taxon>Nematoda</taxon>
        <taxon>Chromadorea</taxon>
        <taxon>Rhabditida</taxon>
        <taxon>Rhabditina</taxon>
        <taxon>Rhabditomorpha</taxon>
        <taxon>Rhabditoidea</taxon>
        <taxon>Rhabditidae</taxon>
        <taxon>Peloderinae</taxon>
        <taxon>Caenorhabditis</taxon>
    </lineage>
</organism>
<keyword evidence="2" id="KW-1185">Reference proteome</keyword>
<dbReference type="AlphaFoldDB" id="A0A2G5TUB9"/>
<dbReference type="Proteomes" id="UP000230233">
    <property type="component" value="Chromosome V"/>
</dbReference>
<comment type="caution">
    <text evidence="1">The sequence shown here is derived from an EMBL/GenBank/DDBJ whole genome shotgun (WGS) entry which is preliminary data.</text>
</comment>
<reference evidence="2" key="1">
    <citation type="submission" date="2017-10" db="EMBL/GenBank/DDBJ databases">
        <title>Rapid genome shrinkage in a self-fertile nematode reveals novel sperm competition proteins.</title>
        <authorList>
            <person name="Yin D."/>
            <person name="Schwarz E.M."/>
            <person name="Thomas C.G."/>
            <person name="Felde R.L."/>
            <person name="Korf I.F."/>
            <person name="Cutter A.D."/>
            <person name="Schartner C.M."/>
            <person name="Ralston E.J."/>
            <person name="Meyer B.J."/>
            <person name="Haag E.S."/>
        </authorList>
    </citation>
    <scope>NUCLEOTIDE SEQUENCE [LARGE SCALE GENOMIC DNA]</scope>
    <source>
        <strain evidence="2">JU1422</strain>
    </source>
</reference>
<dbReference type="EMBL" id="PDUG01000005">
    <property type="protein sequence ID" value="PIC30691.1"/>
    <property type="molecule type" value="Genomic_DNA"/>
</dbReference>